<feature type="chain" id="PRO_5042854528" evidence="2">
    <location>
        <begin position="23"/>
        <end position="84"/>
    </location>
</feature>
<organism evidence="3 4">
    <name type="scientific">Paspalum notatum var. saurae</name>
    <dbReference type="NCBI Taxonomy" id="547442"/>
    <lineage>
        <taxon>Eukaryota</taxon>
        <taxon>Viridiplantae</taxon>
        <taxon>Streptophyta</taxon>
        <taxon>Embryophyta</taxon>
        <taxon>Tracheophyta</taxon>
        <taxon>Spermatophyta</taxon>
        <taxon>Magnoliopsida</taxon>
        <taxon>Liliopsida</taxon>
        <taxon>Poales</taxon>
        <taxon>Poaceae</taxon>
        <taxon>PACMAD clade</taxon>
        <taxon>Panicoideae</taxon>
        <taxon>Andropogonodae</taxon>
        <taxon>Paspaleae</taxon>
        <taxon>Paspalinae</taxon>
        <taxon>Paspalum</taxon>
    </lineage>
</organism>
<evidence type="ECO:0000313" key="4">
    <source>
        <dbReference type="Proteomes" id="UP001341281"/>
    </source>
</evidence>
<accession>A0AAQ3SX51</accession>
<feature type="signal peptide" evidence="2">
    <location>
        <begin position="1"/>
        <end position="22"/>
    </location>
</feature>
<protein>
    <submittedName>
        <fullName evidence="3">Uncharacterized protein</fullName>
    </submittedName>
</protein>
<keyword evidence="2" id="KW-0732">Signal</keyword>
<sequence>MCLKGCLVLLALFETDLVETSAQIQAREARSGRQFIQQFINNGYGKLTLDSKSIEKSISTLEHSGSSGTEISGASRSSHISEIA</sequence>
<evidence type="ECO:0000313" key="3">
    <source>
        <dbReference type="EMBL" id="WVZ62538.1"/>
    </source>
</evidence>
<dbReference type="AlphaFoldDB" id="A0AAQ3SX51"/>
<evidence type="ECO:0000256" key="2">
    <source>
        <dbReference type="SAM" id="SignalP"/>
    </source>
</evidence>
<keyword evidence="4" id="KW-1185">Reference proteome</keyword>
<dbReference type="Proteomes" id="UP001341281">
    <property type="component" value="Chromosome 03"/>
</dbReference>
<feature type="region of interest" description="Disordered" evidence="1">
    <location>
        <begin position="61"/>
        <end position="84"/>
    </location>
</feature>
<dbReference type="EMBL" id="CP144747">
    <property type="protein sequence ID" value="WVZ62538.1"/>
    <property type="molecule type" value="Genomic_DNA"/>
</dbReference>
<reference evidence="3 4" key="1">
    <citation type="submission" date="2024-02" db="EMBL/GenBank/DDBJ databases">
        <title>High-quality chromosome-scale genome assembly of Pensacola bahiagrass (Paspalum notatum Flugge var. saurae).</title>
        <authorList>
            <person name="Vega J.M."/>
            <person name="Podio M."/>
            <person name="Orjuela J."/>
            <person name="Siena L.A."/>
            <person name="Pessino S.C."/>
            <person name="Combes M.C."/>
            <person name="Mariac C."/>
            <person name="Albertini E."/>
            <person name="Pupilli F."/>
            <person name="Ortiz J.P.A."/>
            <person name="Leblanc O."/>
        </authorList>
    </citation>
    <scope>NUCLEOTIDE SEQUENCE [LARGE SCALE GENOMIC DNA]</scope>
    <source>
        <strain evidence="3">R1</strain>
        <tissue evidence="3">Leaf</tissue>
    </source>
</reference>
<proteinExistence type="predicted"/>
<gene>
    <name evidence="3" type="ORF">U9M48_012277</name>
</gene>
<name>A0AAQ3SX51_PASNO</name>
<evidence type="ECO:0000256" key="1">
    <source>
        <dbReference type="SAM" id="MobiDB-lite"/>
    </source>
</evidence>